<reference evidence="2 3" key="1">
    <citation type="journal article" date="2018" name="J. Allergy Clin. Immunol.">
        <title>High-quality assembly of Dermatophagoides pteronyssinus genome and transcriptome reveals a wide range of novel allergens.</title>
        <authorList>
            <person name="Liu X.Y."/>
            <person name="Yang K.Y."/>
            <person name="Wang M.Q."/>
            <person name="Kwok J.S."/>
            <person name="Zeng X."/>
            <person name="Yang Z."/>
            <person name="Xiao X.J."/>
            <person name="Lau C.P."/>
            <person name="Li Y."/>
            <person name="Huang Z.M."/>
            <person name="Ba J.G."/>
            <person name="Yim A.K."/>
            <person name="Ouyang C.Y."/>
            <person name="Ngai S.M."/>
            <person name="Chan T.F."/>
            <person name="Leung E.L."/>
            <person name="Liu L."/>
            <person name="Liu Z.G."/>
            <person name="Tsui S.K."/>
        </authorList>
    </citation>
    <scope>NUCLEOTIDE SEQUENCE [LARGE SCALE GENOMIC DNA]</scope>
    <source>
        <strain evidence="2">Derp</strain>
    </source>
</reference>
<keyword evidence="1" id="KW-1133">Transmembrane helix</keyword>
<protein>
    <submittedName>
        <fullName evidence="2">NADH dehydrogenase 1 beta subcomplex subunit 8 ndufb8</fullName>
    </submittedName>
</protein>
<dbReference type="PANTHER" id="PTHR12840:SF1">
    <property type="entry name" value="NADH DEHYDROGENASE [UBIQUINONE] 1 BETA SUBCOMPLEX SUBUNIT 8, MITOCHONDRIAL"/>
    <property type="match status" value="1"/>
</dbReference>
<dbReference type="Pfam" id="PF05821">
    <property type="entry name" value="NDUF_B8"/>
    <property type="match status" value="1"/>
</dbReference>
<sequence length="179" mass="21186">MTGSNLIRYGFNAAKLFRLTQQQSQFIAVRSCGWVRDFKPGPYPRTPEEREAAARKYNLIPEDYDCYEEGSGFGDYPKLPAVSHEVMDPYENYDYYYRRRNFGETLHRDYDILMSERTNPNVVHRYPPRTMFAIFLSPFIVIAIIQWIDYYFDLHTANPMKPKQLPGDGRVHYTFEPLD</sequence>
<proteinExistence type="predicted"/>
<gene>
    <name evidence="2" type="primary">NDUFB8</name>
    <name evidence="2" type="ORF">DERP_009917</name>
</gene>
<keyword evidence="1" id="KW-0472">Membrane</keyword>
<dbReference type="InterPro" id="IPR008699">
    <property type="entry name" value="NDUFB8"/>
</dbReference>
<name>A0ABQ8J1W2_DERPT</name>
<keyword evidence="3" id="KW-1185">Reference proteome</keyword>
<evidence type="ECO:0000256" key="1">
    <source>
        <dbReference type="SAM" id="Phobius"/>
    </source>
</evidence>
<keyword evidence="1" id="KW-0812">Transmembrane</keyword>
<reference evidence="2 3" key="2">
    <citation type="journal article" date="2022" name="Mol. Biol. Evol.">
        <title>Comparative Genomics Reveals Insights into the Divergent Evolution of Astigmatic Mites and Household Pest Adaptations.</title>
        <authorList>
            <person name="Xiong Q."/>
            <person name="Wan A.T."/>
            <person name="Liu X."/>
            <person name="Fung C.S."/>
            <person name="Xiao X."/>
            <person name="Malainual N."/>
            <person name="Hou J."/>
            <person name="Wang L."/>
            <person name="Wang M."/>
            <person name="Yang K.Y."/>
            <person name="Cui Y."/>
            <person name="Leung E.L."/>
            <person name="Nong W."/>
            <person name="Shin S.K."/>
            <person name="Au S.W."/>
            <person name="Jeong K.Y."/>
            <person name="Chew F.T."/>
            <person name="Hui J.H."/>
            <person name="Leung T.F."/>
            <person name="Tungtrongchitr A."/>
            <person name="Zhong N."/>
            <person name="Liu Z."/>
            <person name="Tsui S.K."/>
        </authorList>
    </citation>
    <scope>NUCLEOTIDE SEQUENCE [LARGE SCALE GENOMIC DNA]</scope>
    <source>
        <strain evidence="2">Derp</strain>
    </source>
</reference>
<accession>A0ABQ8J1W2</accession>
<organism evidence="2 3">
    <name type="scientific">Dermatophagoides pteronyssinus</name>
    <name type="common">European house dust mite</name>
    <dbReference type="NCBI Taxonomy" id="6956"/>
    <lineage>
        <taxon>Eukaryota</taxon>
        <taxon>Metazoa</taxon>
        <taxon>Ecdysozoa</taxon>
        <taxon>Arthropoda</taxon>
        <taxon>Chelicerata</taxon>
        <taxon>Arachnida</taxon>
        <taxon>Acari</taxon>
        <taxon>Acariformes</taxon>
        <taxon>Sarcoptiformes</taxon>
        <taxon>Astigmata</taxon>
        <taxon>Psoroptidia</taxon>
        <taxon>Analgoidea</taxon>
        <taxon>Pyroglyphidae</taxon>
        <taxon>Dermatophagoidinae</taxon>
        <taxon>Dermatophagoides</taxon>
    </lineage>
</organism>
<dbReference type="PANTHER" id="PTHR12840">
    <property type="entry name" value="NADH-UBIQUINONE OXIDOREDUCTASE ASHI SUBUNIT"/>
    <property type="match status" value="1"/>
</dbReference>
<evidence type="ECO:0000313" key="3">
    <source>
        <dbReference type="Proteomes" id="UP000887458"/>
    </source>
</evidence>
<comment type="caution">
    <text evidence="2">The sequence shown here is derived from an EMBL/GenBank/DDBJ whole genome shotgun (WGS) entry which is preliminary data.</text>
</comment>
<dbReference type="EMBL" id="NJHN03000090">
    <property type="protein sequence ID" value="KAH9416554.1"/>
    <property type="molecule type" value="Genomic_DNA"/>
</dbReference>
<dbReference type="Proteomes" id="UP000887458">
    <property type="component" value="Unassembled WGS sequence"/>
</dbReference>
<evidence type="ECO:0000313" key="2">
    <source>
        <dbReference type="EMBL" id="KAH9416554.1"/>
    </source>
</evidence>
<feature type="transmembrane region" description="Helical" evidence="1">
    <location>
        <begin position="132"/>
        <end position="152"/>
    </location>
</feature>